<dbReference type="OrthoDB" id="666798at2"/>
<organism evidence="2 3">
    <name type="scientific">Chitinophaga jiangningensis</name>
    <dbReference type="NCBI Taxonomy" id="1419482"/>
    <lineage>
        <taxon>Bacteria</taxon>
        <taxon>Pseudomonadati</taxon>
        <taxon>Bacteroidota</taxon>
        <taxon>Chitinophagia</taxon>
        <taxon>Chitinophagales</taxon>
        <taxon>Chitinophagaceae</taxon>
        <taxon>Chitinophaga</taxon>
    </lineage>
</organism>
<feature type="signal peptide" evidence="1">
    <location>
        <begin position="1"/>
        <end position="18"/>
    </location>
</feature>
<feature type="chain" id="PRO_5012138782" evidence="1">
    <location>
        <begin position="19"/>
        <end position="154"/>
    </location>
</feature>
<evidence type="ECO:0000256" key="1">
    <source>
        <dbReference type="SAM" id="SignalP"/>
    </source>
</evidence>
<reference evidence="2 3" key="1">
    <citation type="submission" date="2016-11" db="EMBL/GenBank/DDBJ databases">
        <authorList>
            <person name="Jaros S."/>
            <person name="Januszkiewicz K."/>
            <person name="Wedrychowicz H."/>
        </authorList>
    </citation>
    <scope>NUCLEOTIDE SEQUENCE [LARGE SCALE GENOMIC DNA]</scope>
    <source>
        <strain evidence="2 3">DSM 27406</strain>
    </source>
</reference>
<evidence type="ECO:0000313" key="2">
    <source>
        <dbReference type="EMBL" id="SHL82981.1"/>
    </source>
</evidence>
<dbReference type="EMBL" id="FRBL01000005">
    <property type="protein sequence ID" value="SHL82981.1"/>
    <property type="molecule type" value="Genomic_DNA"/>
</dbReference>
<dbReference type="RefSeq" id="WP_073081779.1">
    <property type="nucleotide sequence ID" value="NZ_FRBL01000005.1"/>
</dbReference>
<protein>
    <submittedName>
        <fullName evidence="2">Uncharacterized protein</fullName>
    </submittedName>
</protein>
<evidence type="ECO:0000313" key="3">
    <source>
        <dbReference type="Proteomes" id="UP000184420"/>
    </source>
</evidence>
<sequence length="154" mass="16737">MRFKLWFAALFAAITALSSCESKKDTTPASTFVFTLDGQTYHSSQTDAFMEVDSTTGEKLFSINGVTNNLSHHMELVIGFPENIVQPGTYEASVTMVLSDIQQNKVTAYAMGKGLKVNLTSINSKHAEGTFSGTLTNGEIEKPLTDGTFIVNIK</sequence>
<accession>A0A1M7DTZ1</accession>
<dbReference type="Proteomes" id="UP000184420">
    <property type="component" value="Unassembled WGS sequence"/>
</dbReference>
<keyword evidence="1" id="KW-0732">Signal</keyword>
<keyword evidence="3" id="KW-1185">Reference proteome</keyword>
<dbReference type="AlphaFoldDB" id="A0A1M7DTZ1"/>
<proteinExistence type="predicted"/>
<gene>
    <name evidence="2" type="ORF">SAMN05444266_105139</name>
</gene>
<dbReference type="PROSITE" id="PS51257">
    <property type="entry name" value="PROKAR_LIPOPROTEIN"/>
    <property type="match status" value="1"/>
</dbReference>
<name>A0A1M7DTZ1_9BACT</name>